<dbReference type="InterPro" id="IPR036388">
    <property type="entry name" value="WH-like_DNA-bd_sf"/>
</dbReference>
<reference evidence="8 9" key="2">
    <citation type="submission" date="2018-08" db="EMBL/GenBank/DDBJ databases">
        <title>A genome reference for cultivated species of the human gut microbiota.</title>
        <authorList>
            <person name="Zou Y."/>
            <person name="Xue W."/>
            <person name="Luo G."/>
        </authorList>
    </citation>
    <scope>NUCLEOTIDE SEQUENCE [LARGE SCALE GENOMIC DNA]</scope>
    <source>
        <strain evidence="5 8">AF45-14BH</strain>
        <strain evidence="4 9">AM48-23BH</strain>
    </source>
</reference>
<dbReference type="Pfam" id="PF08769">
    <property type="entry name" value="Spo0A_C"/>
    <property type="match status" value="1"/>
</dbReference>
<feature type="domain" description="Sporulation initiation factor Spo0A C-terminal" evidence="1">
    <location>
        <begin position="53"/>
        <end position="153"/>
    </location>
</feature>
<dbReference type="EMBL" id="QRNJ01000052">
    <property type="protein sequence ID" value="RHK36616.1"/>
    <property type="molecule type" value="Genomic_DNA"/>
</dbReference>
<proteinExistence type="predicted"/>
<evidence type="ECO:0000313" key="2">
    <source>
        <dbReference type="EMBL" id="CUM86857.1"/>
    </source>
</evidence>
<evidence type="ECO:0000313" key="7">
    <source>
        <dbReference type="Proteomes" id="UP000095679"/>
    </source>
</evidence>
<accession>A0A174HRM8</accession>
<evidence type="ECO:0000313" key="6">
    <source>
        <dbReference type="Proteomes" id="UP000095390"/>
    </source>
</evidence>
<dbReference type="InterPro" id="IPR014879">
    <property type="entry name" value="Spo0A_C"/>
</dbReference>
<dbReference type="Proteomes" id="UP000283497">
    <property type="component" value="Unassembled WGS sequence"/>
</dbReference>
<dbReference type="EMBL" id="CYZL01000023">
    <property type="protein sequence ID" value="CUO75768.1"/>
    <property type="molecule type" value="Genomic_DNA"/>
</dbReference>
<dbReference type="SUPFAM" id="SSF46894">
    <property type="entry name" value="C-terminal effector domain of the bipartite response regulators"/>
    <property type="match status" value="1"/>
</dbReference>
<evidence type="ECO:0000313" key="8">
    <source>
        <dbReference type="Proteomes" id="UP000283497"/>
    </source>
</evidence>
<dbReference type="RefSeq" id="WP_022169535.1">
    <property type="nucleotide sequence ID" value="NZ_BLYK01000028.1"/>
</dbReference>
<reference evidence="6 7" key="1">
    <citation type="submission" date="2015-09" db="EMBL/GenBank/DDBJ databases">
        <authorList>
            <consortium name="Pathogen Informatics"/>
        </authorList>
    </citation>
    <scope>NUCLEOTIDE SEQUENCE [LARGE SCALE GENOMIC DNA]</scope>
    <source>
        <strain evidence="3 7">2789STDY5834835</strain>
        <strain evidence="2 6">2789STDY5834966</strain>
    </source>
</reference>
<dbReference type="Proteomes" id="UP000095679">
    <property type="component" value="Unassembled WGS sequence"/>
</dbReference>
<gene>
    <name evidence="3" type="primary">spo0A_3</name>
    <name evidence="2" type="synonym">spo0A_1</name>
    <name evidence="5" type="ORF">DW068_12290</name>
    <name evidence="4" type="ORF">DW972_07290</name>
    <name evidence="3" type="ORF">ERS852450_02367</name>
    <name evidence="2" type="ORF">ERS852578_00765</name>
</gene>
<dbReference type="GO" id="GO:0005509">
    <property type="term" value="F:calcium ion binding"/>
    <property type="evidence" value="ECO:0007669"/>
    <property type="project" value="InterPro"/>
</dbReference>
<dbReference type="Gene3D" id="1.10.10.10">
    <property type="entry name" value="Winged helix-like DNA-binding domain superfamily/Winged helix DNA-binding domain"/>
    <property type="match status" value="1"/>
</dbReference>
<dbReference type="InterPro" id="IPR016032">
    <property type="entry name" value="Sig_transdc_resp-reg_C-effctor"/>
</dbReference>
<dbReference type="Proteomes" id="UP000286561">
    <property type="component" value="Unassembled WGS sequence"/>
</dbReference>
<dbReference type="EMBL" id="CYYC01000006">
    <property type="protein sequence ID" value="CUM86857.1"/>
    <property type="molecule type" value="Genomic_DNA"/>
</dbReference>
<evidence type="ECO:0000313" key="3">
    <source>
        <dbReference type="EMBL" id="CUO75768.1"/>
    </source>
</evidence>
<sequence>MSNVFIDFAGIFHVKDDLFRFIDTMEDHQKVLIFTINSENDFKNVLRIETSGIQKLLMQIGIPANMLGFSYIVTALELIALDPDYLNHITKGLYVDVAKKCSSTAARVERNIRHAIEIGFLKGDLEEIEKIFHCSSYSDKGAPTNSKFLAEVYYYMVNNEL</sequence>
<evidence type="ECO:0000313" key="9">
    <source>
        <dbReference type="Proteomes" id="UP000286561"/>
    </source>
</evidence>
<organism evidence="3 7">
    <name type="scientific">Anaerobutyricum hallii</name>
    <dbReference type="NCBI Taxonomy" id="39488"/>
    <lineage>
        <taxon>Bacteria</taxon>
        <taxon>Bacillati</taxon>
        <taxon>Bacillota</taxon>
        <taxon>Clostridia</taxon>
        <taxon>Lachnospirales</taxon>
        <taxon>Lachnospiraceae</taxon>
        <taxon>Anaerobutyricum</taxon>
    </lineage>
</organism>
<dbReference type="GO" id="GO:0042173">
    <property type="term" value="P:regulation of sporulation resulting in formation of a cellular spore"/>
    <property type="evidence" value="ECO:0007669"/>
    <property type="project" value="InterPro"/>
</dbReference>
<evidence type="ECO:0000313" key="5">
    <source>
        <dbReference type="EMBL" id="RHK36616.1"/>
    </source>
</evidence>
<dbReference type="EMBL" id="QSEP01000035">
    <property type="protein sequence ID" value="RGZ83003.1"/>
    <property type="molecule type" value="Genomic_DNA"/>
</dbReference>
<dbReference type="GO" id="GO:0005737">
    <property type="term" value="C:cytoplasm"/>
    <property type="evidence" value="ECO:0007669"/>
    <property type="project" value="InterPro"/>
</dbReference>
<dbReference type="OrthoDB" id="1974216at2"/>
<evidence type="ECO:0000313" key="4">
    <source>
        <dbReference type="EMBL" id="RGZ83003.1"/>
    </source>
</evidence>
<evidence type="ECO:0000259" key="1">
    <source>
        <dbReference type="Pfam" id="PF08769"/>
    </source>
</evidence>
<protein>
    <submittedName>
        <fullName evidence="3">Stage 0 sporulation protein A</fullName>
    </submittedName>
</protein>
<name>A0A174HRM8_9FIRM</name>
<dbReference type="Proteomes" id="UP000095390">
    <property type="component" value="Unassembled WGS sequence"/>
</dbReference>
<dbReference type="GO" id="GO:0003677">
    <property type="term" value="F:DNA binding"/>
    <property type="evidence" value="ECO:0007669"/>
    <property type="project" value="InterPro"/>
</dbReference>
<dbReference type="AlphaFoldDB" id="A0A174HRM8"/>
<dbReference type="GO" id="GO:0003700">
    <property type="term" value="F:DNA-binding transcription factor activity"/>
    <property type="evidence" value="ECO:0007669"/>
    <property type="project" value="InterPro"/>
</dbReference>